<reference evidence="1" key="1">
    <citation type="submission" date="2021-12" db="EMBL/GenBank/DDBJ databases">
        <authorList>
            <person name="Rodrigo-Torres L."/>
            <person name="Arahal R. D."/>
            <person name="Lucena T."/>
        </authorList>
    </citation>
    <scope>NUCLEOTIDE SEQUENCE</scope>
    <source>
        <strain evidence="1">CECT 8419</strain>
    </source>
</reference>
<protein>
    <submittedName>
        <fullName evidence="1">Uncharacterized protein</fullName>
    </submittedName>
</protein>
<name>A0ABN8F9V9_9BACT</name>
<dbReference type="RefSeq" id="WP_238751928.1">
    <property type="nucleotide sequence ID" value="NZ_CAKLPZ010000004.1"/>
</dbReference>
<organism evidence="1 2">
    <name type="scientific">Neolewinella maritima</name>
    <dbReference type="NCBI Taxonomy" id="1383882"/>
    <lineage>
        <taxon>Bacteria</taxon>
        <taxon>Pseudomonadati</taxon>
        <taxon>Bacteroidota</taxon>
        <taxon>Saprospiria</taxon>
        <taxon>Saprospirales</taxon>
        <taxon>Lewinellaceae</taxon>
        <taxon>Neolewinella</taxon>
    </lineage>
</organism>
<comment type="caution">
    <text evidence="1">The sequence shown here is derived from an EMBL/GenBank/DDBJ whole genome shotgun (WGS) entry which is preliminary data.</text>
</comment>
<accession>A0ABN8F9V9</accession>
<gene>
    <name evidence="1" type="ORF">LEM8419_02987</name>
</gene>
<dbReference type="EMBL" id="CAKLPZ010000004">
    <property type="protein sequence ID" value="CAH1002070.1"/>
    <property type="molecule type" value="Genomic_DNA"/>
</dbReference>
<proteinExistence type="predicted"/>
<dbReference type="Proteomes" id="UP000837803">
    <property type="component" value="Unassembled WGS sequence"/>
</dbReference>
<keyword evidence="2" id="KW-1185">Reference proteome</keyword>
<evidence type="ECO:0000313" key="2">
    <source>
        <dbReference type="Proteomes" id="UP000837803"/>
    </source>
</evidence>
<evidence type="ECO:0000313" key="1">
    <source>
        <dbReference type="EMBL" id="CAH1002070.1"/>
    </source>
</evidence>
<sequence>MTYRLFYISILALLLAACQPEDTSPIGQYRSAVAEGLEAPAAPTEAVLGIELGIPAREFFDRCTALNQQQLITMGRGGTAVDHKLDTELDRPAMMTFSPIFIGEPRTLQALELSFIYDEWSPWNKSAYADSLLPQVAQYFHHTLDTDLIELQHPRLQRLFTAVDGNRLLALWKDDESTVKGMITDLSTLTGDPLELLQ</sequence>
<dbReference type="PROSITE" id="PS51257">
    <property type="entry name" value="PROKAR_LIPOPROTEIN"/>
    <property type="match status" value="1"/>
</dbReference>